<dbReference type="Proteomes" id="UP000005436">
    <property type="component" value="Chromosome"/>
</dbReference>
<dbReference type="HOGENOM" id="CLU_3206294_0_0_10"/>
<dbReference type="EMBL" id="CP003191">
    <property type="protein sequence ID" value="AEW21971.1"/>
    <property type="molecule type" value="Genomic_DNA"/>
</dbReference>
<protein>
    <submittedName>
        <fullName evidence="1">Uncharacterized protein</fullName>
    </submittedName>
</protein>
<dbReference type="KEGG" id="tfo:BFO_3013"/>
<name>G8UPU0_TANFA</name>
<evidence type="ECO:0000313" key="2">
    <source>
        <dbReference type="Proteomes" id="UP000005436"/>
    </source>
</evidence>
<proteinExistence type="predicted"/>
<accession>G8UPU0</accession>
<keyword evidence="2" id="KW-1185">Reference proteome</keyword>
<sequence length="45" mass="5605">MLRRNMFWHTLFRYVRKDKIRGRYGINYPHYWGFEHTAGDAIFAI</sequence>
<organism evidence="1 2">
    <name type="scientific">Tannerella forsythia (strain ATCC 43037 / JCM 10827 / CCUG 21028 A / KCTC 5666 / FDC 338)</name>
    <name type="common">Bacteroides forsythus</name>
    <dbReference type="NCBI Taxonomy" id="203275"/>
    <lineage>
        <taxon>Bacteria</taxon>
        <taxon>Pseudomonadati</taxon>
        <taxon>Bacteroidota</taxon>
        <taxon>Bacteroidia</taxon>
        <taxon>Bacteroidales</taxon>
        <taxon>Tannerellaceae</taxon>
        <taxon>Tannerella</taxon>
    </lineage>
</organism>
<evidence type="ECO:0000313" key="1">
    <source>
        <dbReference type="EMBL" id="AEW21971.1"/>
    </source>
</evidence>
<gene>
    <name evidence="1" type="ordered locus">BFO_3013</name>
</gene>
<dbReference type="STRING" id="203275.BFO_3013"/>
<dbReference type="AlphaFoldDB" id="G8UPU0"/>
<reference evidence="2" key="1">
    <citation type="submission" date="2011-12" db="EMBL/GenBank/DDBJ databases">
        <title>Complete sequence of Tannerella forsythia ATCC 43037.</title>
        <authorList>
            <person name="Dewhirst F."/>
            <person name="Tanner A."/>
            <person name="Izard J."/>
            <person name="Brinkac L."/>
            <person name="Durkin A.S."/>
            <person name="Hostetler J."/>
            <person name="Shetty J."/>
            <person name="Torralba M."/>
            <person name="Gill S."/>
            <person name="Nelson K."/>
        </authorList>
    </citation>
    <scope>NUCLEOTIDE SEQUENCE [LARGE SCALE GENOMIC DNA]</scope>
    <source>
        <strain evidence="2">ATCC 43037 / JCM 10827 / CCUG 33226 / KCTC 5666 / FDC 338</strain>
    </source>
</reference>